<evidence type="ECO:0000256" key="1">
    <source>
        <dbReference type="SAM" id="MobiDB-lite"/>
    </source>
</evidence>
<evidence type="ECO:0000313" key="3">
    <source>
        <dbReference type="EMBL" id="CAE0404848.1"/>
    </source>
</evidence>
<name>A0A7S3L0Q9_9STRA</name>
<reference evidence="3" key="1">
    <citation type="submission" date="2021-01" db="EMBL/GenBank/DDBJ databases">
        <authorList>
            <person name="Corre E."/>
            <person name="Pelletier E."/>
            <person name="Niang G."/>
            <person name="Scheremetjew M."/>
            <person name="Finn R."/>
            <person name="Kale V."/>
            <person name="Holt S."/>
            <person name="Cochrane G."/>
            <person name="Meng A."/>
            <person name="Brown T."/>
            <person name="Cohen L."/>
        </authorList>
    </citation>
    <scope>NUCLEOTIDE SEQUENCE</scope>
    <source>
        <strain evidence="3">CCMP127</strain>
    </source>
</reference>
<dbReference type="AlphaFoldDB" id="A0A7S3L0Q9"/>
<dbReference type="PROSITE" id="PS51257">
    <property type="entry name" value="PROKAR_LIPOPROTEIN"/>
    <property type="match status" value="1"/>
</dbReference>
<dbReference type="Pfam" id="PF13650">
    <property type="entry name" value="Asp_protease_2"/>
    <property type="match status" value="1"/>
</dbReference>
<accession>A0A7S3L0Q9</accession>
<evidence type="ECO:0008006" key="4">
    <source>
        <dbReference type="Google" id="ProtNLM"/>
    </source>
</evidence>
<dbReference type="EMBL" id="HBIM01003409">
    <property type="protein sequence ID" value="CAE0404848.1"/>
    <property type="molecule type" value="Transcribed_RNA"/>
</dbReference>
<organism evidence="3">
    <name type="scientific">Amphora coffeiformis</name>
    <dbReference type="NCBI Taxonomy" id="265554"/>
    <lineage>
        <taxon>Eukaryota</taxon>
        <taxon>Sar</taxon>
        <taxon>Stramenopiles</taxon>
        <taxon>Ochrophyta</taxon>
        <taxon>Bacillariophyta</taxon>
        <taxon>Bacillariophyceae</taxon>
        <taxon>Bacillariophycidae</taxon>
        <taxon>Thalassiophysales</taxon>
        <taxon>Catenulaceae</taxon>
        <taxon>Amphora</taxon>
    </lineage>
</organism>
<keyword evidence="2" id="KW-0732">Signal</keyword>
<feature type="chain" id="PRO_5030759882" description="Peptidase A2 domain-containing protein" evidence="2">
    <location>
        <begin position="18"/>
        <end position="463"/>
    </location>
</feature>
<feature type="region of interest" description="Disordered" evidence="1">
    <location>
        <begin position="81"/>
        <end position="107"/>
    </location>
</feature>
<protein>
    <recommendedName>
        <fullName evidence="4">Peptidase A2 domain-containing protein</fullName>
    </recommendedName>
</protein>
<dbReference type="Gene3D" id="2.40.70.10">
    <property type="entry name" value="Acid Proteases"/>
    <property type="match status" value="1"/>
</dbReference>
<dbReference type="InterPro" id="IPR021109">
    <property type="entry name" value="Peptidase_aspartic_dom_sf"/>
</dbReference>
<sequence length="463" mass="48625">MLRQLVLLILAVGTVVAFVPPLSSSSFSLGCPRHRCAVLHHDDRFHVPMLVQATRRDVLEHGGNQAAFWVAAGAGSTATHPATAAAATTTATPPTTTTSTSTSTSTSTTSLSANLIADLPMIRLKLPRGGFGREFIALDVMIGDNNAGPYTFMVDTGLTTEMITPHLQQELMSEATNKKSSKPMTIQGMAAGGATNNPLVELTDVSLITTAGDRVPLPGVLHAVVTDFPQEHMDPAHDPVEGMMGMEALRLFDVDLDFPAGRIRLYRPGTVREVAQMAGLVEIPAVVINETGLLGIRVATATTKGGKKNALPPQPILGFLDCGATFSVVNTAATRYLGLPTDPTDTLYQRGPVVAGIGIDGQPIQLPTASTTLTFAGNVVADPTTGRPTGFAPPPAAWKPWDAVSVAVGDIPAFSTILGDGTKPYQGPAALIGLDVLAQRRVILETVPPGTSTRQRRVWVSPK</sequence>
<evidence type="ECO:0000256" key="2">
    <source>
        <dbReference type="SAM" id="SignalP"/>
    </source>
</evidence>
<gene>
    <name evidence="3" type="ORF">ACOF00016_LOCUS2938</name>
</gene>
<proteinExistence type="predicted"/>
<feature type="signal peptide" evidence="2">
    <location>
        <begin position="1"/>
        <end position="17"/>
    </location>
</feature>